<dbReference type="GO" id="GO:0008483">
    <property type="term" value="F:transaminase activity"/>
    <property type="evidence" value="ECO:0007669"/>
    <property type="project" value="UniProtKB-KW"/>
</dbReference>
<proteinExistence type="inferred from homology"/>
<reference evidence="5 6" key="1">
    <citation type="submission" date="2019-05" db="EMBL/GenBank/DDBJ databases">
        <authorList>
            <person name="Qu J.-H."/>
        </authorList>
    </citation>
    <scope>NUCLEOTIDE SEQUENCE [LARGE SCALE GENOMIC DNA]</scope>
    <source>
        <strain evidence="5 6">T17</strain>
    </source>
</reference>
<dbReference type="PANTHER" id="PTHR43094:SF1">
    <property type="entry name" value="AMINOTRANSFERASE CLASS-III"/>
    <property type="match status" value="1"/>
</dbReference>
<dbReference type="PIRSF" id="PIRSF000521">
    <property type="entry name" value="Transaminase_4ab_Lys_Orn"/>
    <property type="match status" value="1"/>
</dbReference>
<accession>A0A5R9KRZ0</accession>
<dbReference type="PROSITE" id="PS00600">
    <property type="entry name" value="AA_TRANSFER_CLASS_3"/>
    <property type="match status" value="1"/>
</dbReference>
<name>A0A5R9KRZ0_9BACT</name>
<keyword evidence="5" id="KW-0808">Transferase</keyword>
<sequence>MTEAHNRTEGDINLSSERQKWYAVIDDPETVSYLHEDEEHFLHQALSTPCLDVLASCDGIYLTDIQGKTYMDFHGNNVHQLGYRNPYIIEKLKAQMDILPFSPRRYTNVPAIELAKKLGDLMPGNLKRVLFAPGGTSAISMALKLARVVTGKHKVISLWDSFHGASLDAISAGGELDFRKDMGALMPGVERIPPPMTYRGPFFNAAESDLPYADYLEYVIEKEGDIGVFLIETIRNTDVQIPSQAYWTKVREICTKHKVLLVLDEIPIAFGRTGKIFAFEHYGIEPDIVCLGKGLGGGVMPMAAIVARESHNIAQSVSLGHFTHEKSPLGSVAALAMLEYIEQHNILAKVHDDALFMQNELEKLKEKFALIGDIRGIGLLWGIELVTNRETREKAGRQAEVVMYECLKNGLSFKVSQGNVIQLSPPLIITREQLTEALRILENALEKASGLI</sequence>
<dbReference type="Gene3D" id="3.90.1150.10">
    <property type="entry name" value="Aspartate Aminotransferase, domain 1"/>
    <property type="match status" value="1"/>
</dbReference>
<comment type="caution">
    <text evidence="5">The sequence shown here is derived from an EMBL/GenBank/DDBJ whole genome shotgun (WGS) entry which is preliminary data.</text>
</comment>
<organism evidence="5 6">
    <name type="scientific">Dyadobacter luticola</name>
    <dbReference type="NCBI Taxonomy" id="1979387"/>
    <lineage>
        <taxon>Bacteria</taxon>
        <taxon>Pseudomonadati</taxon>
        <taxon>Bacteroidota</taxon>
        <taxon>Cytophagia</taxon>
        <taxon>Cytophagales</taxon>
        <taxon>Spirosomataceae</taxon>
        <taxon>Dyadobacter</taxon>
    </lineage>
</organism>
<dbReference type="EMBL" id="VCEJ01000005">
    <property type="protein sequence ID" value="TLU98856.1"/>
    <property type="molecule type" value="Genomic_DNA"/>
</dbReference>
<gene>
    <name evidence="5" type="ORF">FEN17_19875</name>
</gene>
<dbReference type="CDD" id="cd00610">
    <property type="entry name" value="OAT_like"/>
    <property type="match status" value="1"/>
</dbReference>
<keyword evidence="6" id="KW-1185">Reference proteome</keyword>
<evidence type="ECO:0000256" key="4">
    <source>
        <dbReference type="RuleBase" id="RU003560"/>
    </source>
</evidence>
<dbReference type="InterPro" id="IPR015424">
    <property type="entry name" value="PyrdxlP-dep_Trfase"/>
</dbReference>
<comment type="similarity">
    <text evidence="2 4">Belongs to the class-III pyridoxal-phosphate-dependent aminotransferase family.</text>
</comment>
<dbReference type="InterPro" id="IPR015421">
    <property type="entry name" value="PyrdxlP-dep_Trfase_major"/>
</dbReference>
<evidence type="ECO:0000256" key="3">
    <source>
        <dbReference type="ARBA" id="ARBA00022898"/>
    </source>
</evidence>
<dbReference type="InterPro" id="IPR005814">
    <property type="entry name" value="Aminotrans_3"/>
</dbReference>
<keyword evidence="3 4" id="KW-0663">Pyridoxal phosphate</keyword>
<protein>
    <submittedName>
        <fullName evidence="5">Aspartate aminotransferase family protein</fullName>
    </submittedName>
</protein>
<dbReference type="InterPro" id="IPR049704">
    <property type="entry name" value="Aminotrans_3_PPA_site"/>
</dbReference>
<comment type="cofactor">
    <cofactor evidence="1">
        <name>pyridoxal 5'-phosphate</name>
        <dbReference type="ChEBI" id="CHEBI:597326"/>
    </cofactor>
</comment>
<evidence type="ECO:0000313" key="5">
    <source>
        <dbReference type="EMBL" id="TLU98856.1"/>
    </source>
</evidence>
<dbReference type="Gene3D" id="3.40.640.10">
    <property type="entry name" value="Type I PLP-dependent aspartate aminotransferase-like (Major domain)"/>
    <property type="match status" value="1"/>
</dbReference>
<dbReference type="GO" id="GO:0030170">
    <property type="term" value="F:pyridoxal phosphate binding"/>
    <property type="evidence" value="ECO:0007669"/>
    <property type="project" value="InterPro"/>
</dbReference>
<dbReference type="SUPFAM" id="SSF53383">
    <property type="entry name" value="PLP-dependent transferases"/>
    <property type="match status" value="1"/>
</dbReference>
<evidence type="ECO:0000256" key="2">
    <source>
        <dbReference type="ARBA" id="ARBA00008954"/>
    </source>
</evidence>
<keyword evidence="5" id="KW-0032">Aminotransferase</keyword>
<dbReference type="PANTHER" id="PTHR43094">
    <property type="entry name" value="AMINOTRANSFERASE"/>
    <property type="match status" value="1"/>
</dbReference>
<evidence type="ECO:0000313" key="6">
    <source>
        <dbReference type="Proteomes" id="UP000306402"/>
    </source>
</evidence>
<dbReference type="NCBIfam" id="NF004755">
    <property type="entry name" value="PRK06082.1"/>
    <property type="match status" value="1"/>
</dbReference>
<dbReference type="Pfam" id="PF00202">
    <property type="entry name" value="Aminotran_3"/>
    <property type="match status" value="1"/>
</dbReference>
<dbReference type="RefSeq" id="WP_138367146.1">
    <property type="nucleotide sequence ID" value="NZ_VCEJ01000005.1"/>
</dbReference>
<evidence type="ECO:0000256" key="1">
    <source>
        <dbReference type="ARBA" id="ARBA00001933"/>
    </source>
</evidence>
<dbReference type="InterPro" id="IPR015422">
    <property type="entry name" value="PyrdxlP-dep_Trfase_small"/>
</dbReference>
<dbReference type="Proteomes" id="UP000306402">
    <property type="component" value="Unassembled WGS sequence"/>
</dbReference>
<dbReference type="AlphaFoldDB" id="A0A5R9KRZ0"/>
<dbReference type="OrthoDB" id="9807885at2"/>